<dbReference type="InterPro" id="IPR020901">
    <property type="entry name" value="Prtase_inh_Kunz-CS"/>
</dbReference>
<dbReference type="Pfam" id="PF00090">
    <property type="entry name" value="TSP_1"/>
    <property type="match status" value="1"/>
</dbReference>
<dbReference type="SMART" id="SM00217">
    <property type="entry name" value="WAP"/>
    <property type="match status" value="1"/>
</dbReference>
<reference evidence="16" key="1">
    <citation type="journal article" date="2002" name="Science">
        <title>The genome sequence of the malaria mosquito Anopheles gambiae.</title>
        <authorList>
            <person name="Holt R.A."/>
            <person name="Subramanian G.M."/>
            <person name="Halpern A."/>
            <person name="Sutton G.G."/>
            <person name="Charlab R."/>
            <person name="Nusskern D.R."/>
            <person name="Wincker P."/>
            <person name="Clark A.G."/>
            <person name="Ribeiro J.M."/>
            <person name="Wides R."/>
            <person name="Salzberg S.L."/>
            <person name="Loftus B."/>
            <person name="Yandell M."/>
            <person name="Majoros W.H."/>
            <person name="Rusch D.B."/>
            <person name="Lai Z."/>
            <person name="Kraft C.L."/>
            <person name="Abril J.F."/>
            <person name="Anthouard V."/>
            <person name="Arensburger P."/>
            <person name="Atkinson P.W."/>
            <person name="Baden H."/>
            <person name="de Berardinis V."/>
            <person name="Baldwin D."/>
            <person name="Benes V."/>
            <person name="Biedler J."/>
            <person name="Blass C."/>
            <person name="Bolanos R."/>
            <person name="Boscus D."/>
            <person name="Barnstead M."/>
            <person name="Cai S."/>
            <person name="Center A."/>
            <person name="Chaturverdi K."/>
            <person name="Christophides G.K."/>
            <person name="Chrystal M.A."/>
            <person name="Clamp M."/>
            <person name="Cravchik A."/>
            <person name="Curwen V."/>
            <person name="Dana A."/>
            <person name="Delcher A."/>
            <person name="Dew I."/>
            <person name="Evans C.A."/>
            <person name="Flanigan M."/>
            <person name="Grundschober-Freimoser A."/>
            <person name="Friedli L."/>
            <person name="Gu Z."/>
            <person name="Guan P."/>
            <person name="Guigo R."/>
            <person name="Hillenmeyer M.E."/>
            <person name="Hladun S.L."/>
            <person name="Hogan J.R."/>
            <person name="Hong Y.S."/>
            <person name="Hoover J."/>
            <person name="Jaillon O."/>
            <person name="Ke Z."/>
            <person name="Kodira C."/>
            <person name="Kokoza E."/>
            <person name="Koutsos A."/>
            <person name="Letunic I."/>
            <person name="Levitsky A."/>
            <person name="Liang Y."/>
            <person name="Lin J.J."/>
            <person name="Lobo N.F."/>
            <person name="Lopez J.R."/>
            <person name="Malek J.A."/>
            <person name="McIntosh T.C."/>
            <person name="Meister S."/>
            <person name="Miller J."/>
            <person name="Mobarry C."/>
            <person name="Mongin E."/>
            <person name="Murphy S.D."/>
            <person name="O'Brochta D.A."/>
            <person name="Pfannkoch C."/>
            <person name="Qi R."/>
            <person name="Regier M.A."/>
            <person name="Remington K."/>
            <person name="Shao H."/>
            <person name="Sharakhova M.V."/>
            <person name="Sitter C.D."/>
            <person name="Shetty J."/>
            <person name="Smith T.J."/>
            <person name="Strong R."/>
            <person name="Sun J."/>
            <person name="Thomasova D."/>
            <person name="Ton L.Q."/>
            <person name="Topalis P."/>
            <person name="Tu Z."/>
            <person name="Unger M.F."/>
            <person name="Walenz B."/>
            <person name="Wang A."/>
            <person name="Wang J."/>
            <person name="Wang M."/>
            <person name="Wang X."/>
            <person name="Woodford K.J."/>
            <person name="Wortman J.R."/>
            <person name="Wu M."/>
            <person name="Yao A."/>
            <person name="Zdobnov E.M."/>
            <person name="Zhang H."/>
            <person name="Zhao Q."/>
            <person name="Zhao S."/>
            <person name="Zhu S.C."/>
            <person name="Zhimulev I."/>
            <person name="Coluzzi M."/>
            <person name="della Torre A."/>
            <person name="Roth C.W."/>
            <person name="Louis C."/>
            <person name="Kalush F."/>
            <person name="Mural R.J."/>
            <person name="Myers E.W."/>
            <person name="Adams M.D."/>
            <person name="Smith H.O."/>
            <person name="Broder S."/>
            <person name="Gardner M.J."/>
            <person name="Fraser C.M."/>
            <person name="Birney E."/>
            <person name="Bork P."/>
            <person name="Brey P.T."/>
            <person name="Venter J.C."/>
            <person name="Weissenbach J."/>
            <person name="Kafatos F.C."/>
            <person name="Collins F.H."/>
            <person name="Hoffman S.L."/>
        </authorList>
    </citation>
    <scope>NUCLEOTIDE SEQUENCE [LARGE SCALE GENOMIC DNA]</scope>
    <source>
        <strain evidence="16">PEST</strain>
    </source>
</reference>
<dbReference type="Gene3D" id="2.20.100.10">
    <property type="entry name" value="Thrombospondin type-1 (TSP1) repeat"/>
    <property type="match status" value="5"/>
</dbReference>
<dbReference type="Pfam" id="PF19030">
    <property type="entry name" value="TSP1_ADAMTS"/>
    <property type="match status" value="6"/>
</dbReference>
<dbReference type="EMBL" id="AAAB01008987">
    <property type="protein sequence ID" value="EDO63239.2"/>
    <property type="molecule type" value="Genomic_DNA"/>
</dbReference>
<dbReference type="PROSITE" id="PS50279">
    <property type="entry name" value="BPTI_KUNITZ_2"/>
    <property type="match status" value="10"/>
</dbReference>
<evidence type="ECO:0000256" key="7">
    <source>
        <dbReference type="ARBA" id="ARBA00022869"/>
    </source>
</evidence>
<dbReference type="InterPro" id="IPR050439">
    <property type="entry name" value="ADAMTS_ADAMTS-like"/>
</dbReference>
<keyword evidence="7" id="KW-0084">Basement membrane</keyword>
<dbReference type="PROSITE" id="PS51390">
    <property type="entry name" value="WAP"/>
    <property type="match status" value="1"/>
</dbReference>
<reference evidence="16" key="5">
    <citation type="submission" date="2011-05" db="EMBL/GenBank/DDBJ databases">
        <authorList>
            <consortium name="VectorBase"/>
        </authorList>
    </citation>
    <scope>NUCLEOTIDE SEQUENCE</scope>
    <source>
        <strain evidence="16">PEST</strain>
    </source>
</reference>
<feature type="domain" description="BPTI/Kunitz inhibitor" evidence="12">
    <location>
        <begin position="2084"/>
        <end position="2134"/>
    </location>
</feature>
<evidence type="ECO:0000259" key="12">
    <source>
        <dbReference type="PROSITE" id="PS50279"/>
    </source>
</evidence>
<dbReference type="PhylomeDB" id="A7UVI4"/>
<dbReference type="GO" id="GO:0005576">
    <property type="term" value="C:extracellular region"/>
    <property type="evidence" value="ECO:0007669"/>
    <property type="project" value="InterPro"/>
</dbReference>
<evidence type="ECO:0000259" key="14">
    <source>
        <dbReference type="PROSITE" id="PS50900"/>
    </source>
</evidence>
<protein>
    <submittedName>
        <fullName evidence="16">AGAP001662-PA</fullName>
    </submittedName>
</protein>
<feature type="compositionally biased region" description="Low complexity" evidence="11">
    <location>
        <begin position="844"/>
        <end position="890"/>
    </location>
</feature>
<dbReference type="CDD" id="cd22593">
    <property type="entry name" value="Kunitz_conkunitzin"/>
    <property type="match status" value="1"/>
</dbReference>
<evidence type="ECO:0000256" key="3">
    <source>
        <dbReference type="ARBA" id="ARBA00022525"/>
    </source>
</evidence>
<evidence type="ECO:0000256" key="9">
    <source>
        <dbReference type="ARBA" id="ARBA00023157"/>
    </source>
</evidence>
<dbReference type="InterPro" id="IPR013273">
    <property type="entry name" value="ADAMTS/ADAMTS-like"/>
</dbReference>
<reference evidence="16" key="4">
    <citation type="journal article" date="2007" name="Genome Biol.">
        <title>Update of the Anopheles gambiae PEST genome assembly.</title>
        <authorList>
            <person name="Sharakhova M.V."/>
            <person name="Hammond M.P."/>
            <person name="Lobo N.F."/>
            <person name="Krzywinski J."/>
            <person name="Unger M.F."/>
            <person name="Hillenmeyer M.E."/>
            <person name="Bruggner R.V."/>
            <person name="Birney E."/>
            <person name="Collins F.H."/>
        </authorList>
    </citation>
    <scope>NUCLEOTIDE SEQUENCE</scope>
    <source>
        <strain evidence="16">PEST</strain>
    </source>
</reference>
<dbReference type="SUPFAM" id="SSF82895">
    <property type="entry name" value="TSP-1 type 1 repeat"/>
    <property type="match status" value="7"/>
</dbReference>
<dbReference type="GO" id="GO:0004867">
    <property type="term" value="F:serine-type endopeptidase inhibitor activity"/>
    <property type="evidence" value="ECO:0007669"/>
    <property type="project" value="UniProtKB-KW"/>
</dbReference>
<feature type="disulfide bond" evidence="10">
    <location>
        <begin position="63"/>
        <end position="99"/>
    </location>
</feature>
<feature type="compositionally biased region" description="Polar residues" evidence="11">
    <location>
        <begin position="766"/>
        <end position="775"/>
    </location>
</feature>
<dbReference type="SUPFAM" id="SSF57362">
    <property type="entry name" value="BPTI-like"/>
    <property type="match status" value="10"/>
</dbReference>
<feature type="compositionally biased region" description="Acidic residues" evidence="11">
    <location>
        <begin position="706"/>
        <end position="737"/>
    </location>
</feature>
<feature type="domain" description="Ig-like" evidence="13">
    <location>
        <begin position="2642"/>
        <end position="2736"/>
    </location>
</feature>
<keyword evidence="8" id="KW-0722">Serine protease inhibitor</keyword>
<dbReference type="eggNOG" id="KOG4597">
    <property type="taxonomic scope" value="Eukaryota"/>
</dbReference>
<evidence type="ECO:0000256" key="8">
    <source>
        <dbReference type="ARBA" id="ARBA00022900"/>
    </source>
</evidence>
<feature type="compositionally biased region" description="Low complexity" evidence="11">
    <location>
        <begin position="991"/>
        <end position="1056"/>
    </location>
</feature>
<feature type="disulfide bond" evidence="10">
    <location>
        <begin position="67"/>
        <end position="104"/>
    </location>
</feature>
<reference evidence="16" key="2">
    <citation type="submission" date="2002-03" db="EMBL/GenBank/DDBJ databases">
        <authorList>
            <consortium name="The Anopheles Genome Sequencing Consortium"/>
        </authorList>
    </citation>
    <scope>NUCLEOTIDE SEQUENCE</scope>
    <source>
        <strain evidence="16">PEST</strain>
    </source>
</reference>
<feature type="region of interest" description="Disordered" evidence="11">
    <location>
        <begin position="2624"/>
        <end position="2650"/>
    </location>
</feature>
<dbReference type="FunFam" id="4.10.410.10:FF:000020">
    <property type="entry name" value="Collagen, type VI, alpha 3"/>
    <property type="match status" value="3"/>
</dbReference>
<feature type="domain" description="Ig-like" evidence="13">
    <location>
        <begin position="2411"/>
        <end position="2502"/>
    </location>
</feature>
<dbReference type="PRINTS" id="PR01857">
    <property type="entry name" value="ADAMTSFAMILY"/>
</dbReference>
<feature type="compositionally biased region" description="Low complexity" evidence="11">
    <location>
        <begin position="1078"/>
        <end position="1088"/>
    </location>
</feature>
<dbReference type="OMA" id="IVMLVQD"/>
<dbReference type="CDD" id="cd22639">
    <property type="entry name" value="Kunitz_papilin_lacunin-like"/>
    <property type="match status" value="1"/>
</dbReference>
<dbReference type="InterPro" id="IPR007110">
    <property type="entry name" value="Ig-like_dom"/>
</dbReference>
<feature type="domain" description="Ig-like" evidence="13">
    <location>
        <begin position="2508"/>
        <end position="2593"/>
    </location>
</feature>
<dbReference type="FunCoup" id="A7UVI4">
    <property type="interactions" value="17"/>
</dbReference>
<keyword evidence="5" id="KW-0732">Signal</keyword>
<dbReference type="Gene3D" id="2.60.40.10">
    <property type="entry name" value="Immunoglobulins"/>
    <property type="match status" value="3"/>
</dbReference>
<sequence>MECQESPPARRDESHGQWEASFGARHKRQHGSNLYQPESFIIPGGGEGPPHERWSAWGAPSECSRTCGGGVAYQERECLDLDHTGAPVCTGGKRKYFSCNTQDCPERELDFRKQQCSEFNDVPFEGHRYQWVPYTRAPNPCELNCMPVGERFYYRHRAKVADGTRCNDESFDVCVDGTCQPVGCDMMLGSQAKEDKCRICRGDGSSCKTASGLLDASNLQVGYNDLLLIPAGATNVLISERAPSNNYLAIRNLTGFYHLNGNYRIDFPRTIHFAGSDWHYERRPQGFAAPDRLTCLGPTTESVYLVLLSQDRNVGVNYEYSVSSKSAPVDEPDSYSWMYTAFEPCTVTCGGGVQTRNVTCNSKSSLKEVDEGLCNLGEKPPTTQKCGQQSCPPRWFEGPWSNCSKPCGTEGKQTREVYCERVSADGETKKIEDDVCLEQVGNKPATERECNQGIICPEWYVGRWSPCNKLCGEGERTRKVVCYRKENGRITVLEDEECITEKPAVSEQCMLRPCEGVDYVTSSWSGCDECGATVETRTVHCASKSGTVYDASFCADRQLPELRRECKLTPCEYQWYTSQWSKCSAVCGKGVQTRTVVCGVFDGQSLKRADDDYKCDPEQKPEKEQECEGPPECPGQWFAGPWTDCDKGCGGGVMSRKVLCLANGTVVPETNCDVDKIQLATESCNKHDCTEDEVIPVEVGSKQPEVEDDYDEDELCEEEDDEEDASGDASGDGEEDGSGAASTEGQDGVMMVTEDTSLAEGIELDSSVSGTTESSLETDEMMMSDATGFDTGATDPDEGSTTEATVEGSGDGSSPMSEVSEGSGDEGEATTVVAASRASDDASSEAAGSTTEASASSGSSMASESSGSTEASAESSTESSDMASTSQASSVEDSMPTTTDSGMSTTDASDTTTDVTETSTSSTDEESTTDLSSTTTMTDLTSTMDDASTTDVPSTTDSSEAASSTVASDTATSSSSSDGSTTEVSSDESSTDSSTKMVEVSESTETSVMSSSSEPSVTGTSVDSSSESGATEESATGASTDGSSTTTVDSTEPTVTGASTEDFTGSTVTEETVDETTFEIWDSSTDASTTDDEADDSESSTPYTLTSIIAKEQKPRKCKPRPKVPQCAKSTHGCCPDGKTKASGPFLEGCTLAETCKETKHGCCPDGVSPAKGPNGKGCPKAECADTLFGCCPDKVTPAEGNDAEGCPVETTTMPPGCTAAKHGCCPDGTTEAKGPNAKGCPGVEKEEEEAPAGTEQPTPEELPAAVEGCATTPHGCCPDNATAASGPDGQGCEPCSREPFGCCPDGKTPAHGHSGEGCCLQTPYGCCPDNVVAARGPNLEGCDCQYAPYGCCPDNRTSARGHDNEGCGCQYARHGCCPDKETEATGPSFEGCPCHAHQFGCCPDGVTAAKGPHNQGCHCTHSEFKCCGDGKTPAKGPDGEGCTCADSKYGCCPDGVSEAQGSKFEGCTAVPESPQKACALPKDKGPCHNYTVKHFFDVEYGGCGRFWYGGCEGNNNRFDSAEECKNICETPTGKDVCHLPKISGPCTGHYNMWYYDAERNMCAQFTYGGCLGNANRFESQEECKALCSVDDSKPPCEQPMEAGPCNGTFERWYYDKETDACHPFYFGGCKGNKNNYPTEASCGYHCKKPGVHKRKYPARAGGVRVCYFLFQAVASACQHGPQMLSITCSVTPRVLAASRIAIGCDDAFSIFLSVLFCSIHPCSGFGSFDCDLKRARKCMPFYFTGCGGNDNQFVSRDHCEEQCPPKREKTETTVPSDPSYTFPTTCCAYTHPREKRAKREQNLVPIDGRSGFFCTKTLVAVRNTHSHAEGCVTPRLSLPCANRFSPLFVRLTTEKDICFLPAEIGECQNYTAHWYFDTKDERCRQFYYGGCGGNGNNFADEQSCINRCIEEGPKAAPAPPGAAPVAPVQPAAPGKPFDRSQCQLPMDNGDRECSPYEARYYFSTQTGACELFTYTGCGGNGNNFQRKEECERSCGSEGQGEQDVCQLPHAYGECSGNEERWFYEPHEQRCVRFAYSGCGGNGNNFASEAECERSCPAGGRAPVDVDVRGPHEQQPAAGNGSRCEEVPDYGDGDGDEILFYYNAERQSCERFRYSGAGGNANRYRSEEECERVCGMYRGVDVCQDAVQAGQCTESIPMYYYDSRTHACYAFNYSGCEGNGNRFASAEECEGTCVHQRPGFDDAGKYCVLPVRKGDRCGTRSRKLRWYYDPERETCFAFRYRGCGGNANNFPSYSNCRTYCTIECKSSSLSQMSNAVNPCEQYDHECSQLHCPYGIAKSYDPANGCERCQCNDPCAGYFCPAGSECVVDVQSGGAFVGTGSEFVGVCRESQKPGDCPVLANATHCSRDCNTDADCRGNNKCCQAGCALICISPVDRASVDRPTGGQPGVPGPTVLEEVPQEELDIKSEEGGIALLRCFATGFPPPSIRWRKGEIMLNTNQGRYVITSDGDLQIVQLHRTDSGTYVCIADNGIGEPALREVQLTVNDPVPRDAYIAGNLNDSLVVELESPATLRCPAGGYPKPIVTWWRDTFMMPLKMVNRDYSLSLPRVRLEDLGPYVCQAYSGAGKGISRTVTVYGYNLPAQINPQDERYMKYVVAAPAPARPAPPVDRYPSRPRPPVAQPPPVVVRPPGNVQMHFPQGRDLRPNSNFTINCTVDGYPRPTVNWFKDGQMLVPTDRIHITDAHQLMVFGAIPSDTGRYKCLARNEMSEAFQENSIHVEGVYVPPGCTDNQLLAKCDLIVAGHYCNHKYYARFCCRSCTLAGQINVNNRYR</sequence>
<dbReference type="SMR" id="A7UVI4"/>
<feature type="disulfide bond" evidence="10">
    <location>
        <begin position="78"/>
        <end position="89"/>
    </location>
</feature>
<dbReference type="Pfam" id="PF05986">
    <property type="entry name" value="ADAMTS_spacer1"/>
    <property type="match status" value="1"/>
</dbReference>
<dbReference type="InterPro" id="IPR000884">
    <property type="entry name" value="TSP1_rpt"/>
</dbReference>
<feature type="domain" description="BPTI/Kunitz inhibitor" evidence="12">
    <location>
        <begin position="2143"/>
        <end position="2193"/>
    </location>
</feature>
<keyword evidence="7" id="KW-0272">Extracellular matrix</keyword>
<dbReference type="InterPro" id="IPR003599">
    <property type="entry name" value="Ig_sub"/>
</dbReference>
<keyword evidence="9 10" id="KW-1015">Disulfide bond</keyword>
<dbReference type="InterPro" id="IPR010909">
    <property type="entry name" value="PLAC"/>
</dbReference>
<dbReference type="PRINTS" id="PR00759">
    <property type="entry name" value="BASICPTASE"/>
</dbReference>
<name>A7UVI4_ANOGA</name>
<dbReference type="InterPro" id="IPR002223">
    <property type="entry name" value="Kunitz_BPTI"/>
</dbReference>
<dbReference type="SUPFAM" id="SSF57256">
    <property type="entry name" value="Elafin-like"/>
    <property type="match status" value="1"/>
</dbReference>
<dbReference type="InterPro" id="IPR036880">
    <property type="entry name" value="Kunitz_BPTI_sf"/>
</dbReference>
<dbReference type="Gene3D" id="2.60.120.830">
    <property type="match status" value="1"/>
</dbReference>
<accession>A7UVI4</accession>
<evidence type="ECO:0000256" key="1">
    <source>
        <dbReference type="ARBA" id="ARBA00004302"/>
    </source>
</evidence>
<evidence type="ECO:0000259" key="15">
    <source>
        <dbReference type="PROSITE" id="PS51390"/>
    </source>
</evidence>
<dbReference type="CDD" id="cd00109">
    <property type="entry name" value="Kunitz-type"/>
    <property type="match status" value="7"/>
</dbReference>
<organism evidence="16">
    <name type="scientific">Anopheles gambiae</name>
    <name type="common">African malaria mosquito</name>
    <dbReference type="NCBI Taxonomy" id="7165"/>
    <lineage>
        <taxon>Eukaryota</taxon>
        <taxon>Metazoa</taxon>
        <taxon>Ecdysozoa</taxon>
        <taxon>Arthropoda</taxon>
        <taxon>Hexapoda</taxon>
        <taxon>Insecta</taxon>
        <taxon>Pterygota</taxon>
        <taxon>Neoptera</taxon>
        <taxon>Endopterygota</taxon>
        <taxon>Diptera</taxon>
        <taxon>Nematocera</taxon>
        <taxon>Culicoidea</taxon>
        <taxon>Culicidae</taxon>
        <taxon>Anophelinae</taxon>
        <taxon>Anopheles</taxon>
    </lineage>
</organism>
<feature type="region of interest" description="Disordered" evidence="11">
    <location>
        <begin position="1233"/>
        <end position="1263"/>
    </location>
</feature>
<keyword evidence="6" id="KW-0677">Repeat</keyword>
<feature type="domain" description="BPTI/Kunitz inhibitor" evidence="12">
    <location>
        <begin position="1597"/>
        <end position="1647"/>
    </location>
</feature>
<keyword evidence="4" id="KW-0646">Protease inhibitor</keyword>
<evidence type="ECO:0000259" key="13">
    <source>
        <dbReference type="PROSITE" id="PS50835"/>
    </source>
</evidence>
<evidence type="ECO:0000256" key="10">
    <source>
        <dbReference type="PIRSR" id="PIRSR613273-3"/>
    </source>
</evidence>
<feature type="compositionally biased region" description="Low complexity" evidence="11">
    <location>
        <begin position="897"/>
        <end position="922"/>
    </location>
</feature>
<dbReference type="SMART" id="SM00409">
    <property type="entry name" value="IG"/>
    <property type="match status" value="3"/>
</dbReference>
<dbReference type="CDD" id="cd00199">
    <property type="entry name" value="WAP"/>
    <property type="match status" value="1"/>
</dbReference>
<feature type="region of interest" description="Disordered" evidence="11">
    <location>
        <begin position="695"/>
        <end position="1104"/>
    </location>
</feature>
<dbReference type="PROSITE" id="PS50835">
    <property type="entry name" value="IG_LIKE"/>
    <property type="match status" value="3"/>
</dbReference>
<dbReference type="Pfam" id="PF07679">
    <property type="entry name" value="I-set"/>
    <property type="match status" value="1"/>
</dbReference>
<feature type="compositionally biased region" description="Pro residues" evidence="11">
    <location>
        <begin position="2624"/>
        <end position="2646"/>
    </location>
</feature>
<dbReference type="InterPro" id="IPR010294">
    <property type="entry name" value="ADAMTS_spacer1"/>
</dbReference>
<dbReference type="VEuPathDB" id="VectorBase:AGAMI1_011200"/>
<dbReference type="eggNOG" id="KOG4475">
    <property type="taxonomic scope" value="Eukaryota"/>
</dbReference>
<dbReference type="PaxDb" id="7165-AGAP001662-PA"/>
<evidence type="ECO:0000313" key="16">
    <source>
        <dbReference type="EMBL" id="EDO63239.2"/>
    </source>
</evidence>
<evidence type="ECO:0000256" key="11">
    <source>
        <dbReference type="SAM" id="MobiDB-lite"/>
    </source>
</evidence>
<keyword evidence="3" id="KW-0964">Secreted</keyword>
<dbReference type="FunFam" id="2.60.120.830:FF:000001">
    <property type="entry name" value="A disintegrin and metalloproteinase with thrombospondin motifs 1"/>
    <property type="match status" value="1"/>
</dbReference>
<evidence type="ECO:0000256" key="4">
    <source>
        <dbReference type="ARBA" id="ARBA00022690"/>
    </source>
</evidence>
<dbReference type="SMART" id="SM00131">
    <property type="entry name" value="KU"/>
    <property type="match status" value="10"/>
</dbReference>
<feature type="compositionally biased region" description="Polar residues" evidence="11">
    <location>
        <begin position="1057"/>
        <end position="1066"/>
    </location>
</feature>
<feature type="compositionally biased region" description="Low complexity" evidence="11">
    <location>
        <begin position="1924"/>
        <end position="1936"/>
    </location>
</feature>
<dbReference type="Pfam" id="PF08686">
    <property type="entry name" value="PLAC"/>
    <property type="match status" value="1"/>
</dbReference>
<dbReference type="InterPro" id="IPR008197">
    <property type="entry name" value="WAP_dom"/>
</dbReference>
<feature type="domain" description="BPTI/Kunitz inhibitor" evidence="12">
    <location>
        <begin position="1705"/>
        <end position="1764"/>
    </location>
</feature>
<dbReference type="PANTHER" id="PTHR13723">
    <property type="entry name" value="ADAMTS A DISINTEGRIN AND METALLOPROTEASE WITH THROMBOSPONDIN MOTIFS PROTEASE"/>
    <property type="match status" value="1"/>
</dbReference>
<dbReference type="PROSITE" id="PS00280">
    <property type="entry name" value="BPTI_KUNITZ_1"/>
    <property type="match status" value="8"/>
</dbReference>
<dbReference type="PROSITE" id="PS50900">
    <property type="entry name" value="PLAC"/>
    <property type="match status" value="1"/>
</dbReference>
<dbReference type="SMART" id="SM00408">
    <property type="entry name" value="IGc2"/>
    <property type="match status" value="3"/>
</dbReference>
<dbReference type="eggNOG" id="KOG1217">
    <property type="taxonomic scope" value="Eukaryota"/>
</dbReference>
<proteinExistence type="predicted"/>
<dbReference type="PANTHER" id="PTHR13723:SF281">
    <property type="entry name" value="PAPILIN"/>
    <property type="match status" value="1"/>
</dbReference>
<feature type="compositionally biased region" description="Acidic residues" evidence="11">
    <location>
        <begin position="1089"/>
        <end position="1098"/>
    </location>
</feature>
<feature type="domain" description="PLAC" evidence="14">
    <location>
        <begin position="2742"/>
        <end position="2781"/>
    </location>
</feature>
<dbReference type="HOGENOM" id="CLU_000391_0_0_1"/>
<feature type="domain" description="BPTI/Kunitz inhibitor" evidence="12">
    <location>
        <begin position="2006"/>
        <end position="2056"/>
    </location>
</feature>
<feature type="compositionally biased region" description="Low complexity" evidence="11">
    <location>
        <begin position="929"/>
        <end position="984"/>
    </location>
</feature>
<dbReference type="Pfam" id="PF00014">
    <property type="entry name" value="Kunitz_BPTI"/>
    <property type="match status" value="10"/>
</dbReference>
<reference evidence="16" key="3">
    <citation type="journal article" date="2004" name="Trends Parasitol.">
        <title>The Anopheles gambiae genome: an update.</title>
        <authorList>
            <person name="Mongin E."/>
            <person name="Louis C."/>
            <person name="Holt R.A."/>
            <person name="Birney E."/>
            <person name="Collins F.H."/>
        </authorList>
    </citation>
    <scope>NUCLEOTIDE SEQUENCE</scope>
    <source>
        <strain evidence="16">PEST</strain>
    </source>
</reference>
<feature type="domain" description="BPTI/Kunitz inhibitor" evidence="12">
    <location>
        <begin position="1943"/>
        <end position="1995"/>
    </location>
</feature>
<dbReference type="InterPro" id="IPR003598">
    <property type="entry name" value="Ig_sub2"/>
</dbReference>
<feature type="domain" description="BPTI/Kunitz inhibitor" evidence="12">
    <location>
        <begin position="1479"/>
        <end position="1529"/>
    </location>
</feature>
<evidence type="ECO:0000256" key="6">
    <source>
        <dbReference type="ARBA" id="ARBA00022737"/>
    </source>
</evidence>
<dbReference type="SUPFAM" id="SSF48726">
    <property type="entry name" value="Immunoglobulin"/>
    <property type="match status" value="3"/>
</dbReference>
<dbReference type="SMART" id="SM00209">
    <property type="entry name" value="TSP1"/>
    <property type="match status" value="7"/>
</dbReference>
<gene>
    <name evidence="16" type="ORF">AgaP_AGAP001662</name>
</gene>
<evidence type="ECO:0000256" key="5">
    <source>
        <dbReference type="ARBA" id="ARBA00022729"/>
    </source>
</evidence>
<feature type="domain" description="BPTI/Kunitz inhibitor" evidence="12">
    <location>
        <begin position="2207"/>
        <end position="2260"/>
    </location>
</feature>
<feature type="domain" description="BPTI/Kunitz inhibitor" evidence="12">
    <location>
        <begin position="1538"/>
        <end position="1588"/>
    </location>
</feature>
<dbReference type="InterPro" id="IPR013783">
    <property type="entry name" value="Ig-like_fold"/>
</dbReference>
<dbReference type="Gene3D" id="4.10.410.10">
    <property type="entry name" value="Pancreatic trypsin inhibitor Kunitz domain"/>
    <property type="match status" value="10"/>
</dbReference>
<dbReference type="InterPro" id="IPR036645">
    <property type="entry name" value="Elafin-like_sf"/>
</dbReference>
<feature type="compositionally biased region" description="Low complexity" evidence="11">
    <location>
        <begin position="1252"/>
        <end position="1262"/>
    </location>
</feature>
<feature type="region of interest" description="Disordered" evidence="11">
    <location>
        <begin position="1"/>
        <end position="33"/>
    </location>
</feature>
<comment type="caution">
    <text evidence="16">The sequence shown here is derived from an EMBL/GenBank/DDBJ whole genome shotgun (WGS) entry which is preliminary data.</text>
</comment>
<evidence type="ECO:0000256" key="2">
    <source>
        <dbReference type="ARBA" id="ARBA00022473"/>
    </source>
</evidence>
<feature type="domain" description="WAP" evidence="15">
    <location>
        <begin position="2348"/>
        <end position="2393"/>
    </location>
</feature>
<dbReference type="VEuPathDB" id="VectorBase:AGAP001662"/>
<dbReference type="GO" id="GO:0030198">
    <property type="term" value="P:extracellular matrix organization"/>
    <property type="evidence" value="ECO:0007669"/>
    <property type="project" value="InterPro"/>
</dbReference>
<comment type="subcellular location">
    <subcellularLocation>
        <location evidence="1">Secreted</location>
        <location evidence="1">Extracellular space</location>
        <location evidence="1">Extracellular matrix</location>
        <location evidence="1">Basement membrane</location>
    </subcellularLocation>
</comment>
<dbReference type="InterPro" id="IPR013098">
    <property type="entry name" value="Ig_I-set"/>
</dbReference>
<feature type="domain" description="BPTI/Kunitz inhibitor" evidence="12">
    <location>
        <begin position="1859"/>
        <end position="1909"/>
    </location>
</feature>
<dbReference type="InParanoid" id="A7UVI4"/>
<keyword evidence="2" id="KW-0217">Developmental protein</keyword>
<dbReference type="InterPro" id="IPR036179">
    <property type="entry name" value="Ig-like_dom_sf"/>
</dbReference>
<dbReference type="GO" id="GO:0005604">
    <property type="term" value="C:basement membrane"/>
    <property type="evidence" value="ECO:0007669"/>
    <property type="project" value="UniProtKB-SubCell"/>
</dbReference>
<feature type="region of interest" description="Disordered" evidence="11">
    <location>
        <begin position="1920"/>
        <end position="1942"/>
    </location>
</feature>
<dbReference type="InterPro" id="IPR036383">
    <property type="entry name" value="TSP1_rpt_sf"/>
</dbReference>
<dbReference type="FunFam" id="2.20.100.10:FF:000005">
    <property type="entry name" value="ADAM metallopeptidase with thrombospondin type 1 motif 9"/>
    <property type="match status" value="1"/>
</dbReference>
<dbReference type="Pfam" id="PF13927">
    <property type="entry name" value="Ig_3"/>
    <property type="match status" value="2"/>
</dbReference>
<dbReference type="PROSITE" id="PS50092">
    <property type="entry name" value="TSP1"/>
    <property type="match status" value="5"/>
</dbReference>